<keyword evidence="2" id="KW-1185">Reference proteome</keyword>
<gene>
    <name evidence="1" type="ORF">SUNI508_13275</name>
</gene>
<comment type="caution">
    <text evidence="1">The sequence shown here is derived from an EMBL/GenBank/DDBJ whole genome shotgun (WGS) entry which is preliminary data.</text>
</comment>
<sequence length="368" mass="40260">MAPTTRSSANSHPKFPIILMVDKGLSAETIRTFLDQTNHELLLVAKRDLSVLLTGDSDDEQLDTAESFKEDLPKSIFVMNDFMDGIVKKPAINGKAFVILDDTTGQDRSTCLVAADVRDNPATDYLTFRCQFSSALSALEELDHGDSSIQHAIRRLRNEAALAGGTWSKVIVEKTKSRKSLLNPSKFSPSKNWDTNCAAEFPDSARPYVPVFRSADISLKTLNEFLKCTYDQDWGDDSTSDPRVSFITALEPPYGDGPAEAPLKTTPACPDILLGARPSECDAVVRSAFAAKKPDLNYNRFIVMDELTETEKTVILATNAEREGELVIARSDFGGALISLLSLENTSLTLEQMAHEGAMKGDPVIHGP</sequence>
<accession>A0ABR2VDH2</accession>
<proteinExistence type="predicted"/>
<evidence type="ECO:0000313" key="2">
    <source>
        <dbReference type="Proteomes" id="UP001408356"/>
    </source>
</evidence>
<dbReference type="EMBL" id="JARVKF010000026">
    <property type="protein sequence ID" value="KAK9424954.1"/>
    <property type="molecule type" value="Genomic_DNA"/>
</dbReference>
<name>A0ABR2VDH2_9PEZI</name>
<reference evidence="1 2" key="1">
    <citation type="journal article" date="2024" name="J. Plant Pathol.">
        <title>Sequence and assembly of the genome of Seiridium unicorne, isolate CBS 538.82, causal agent of cypress canker disease.</title>
        <authorList>
            <person name="Scali E."/>
            <person name="Rocca G.D."/>
            <person name="Danti R."/>
            <person name="Garbelotto M."/>
            <person name="Barberini S."/>
            <person name="Baroncelli R."/>
            <person name="Emiliani G."/>
        </authorList>
    </citation>
    <scope>NUCLEOTIDE SEQUENCE [LARGE SCALE GENOMIC DNA]</scope>
    <source>
        <strain evidence="1 2">BM-138-508</strain>
    </source>
</reference>
<evidence type="ECO:0000313" key="1">
    <source>
        <dbReference type="EMBL" id="KAK9424954.1"/>
    </source>
</evidence>
<protein>
    <submittedName>
        <fullName evidence="1">Uncharacterized protein</fullName>
    </submittedName>
</protein>
<dbReference type="Proteomes" id="UP001408356">
    <property type="component" value="Unassembled WGS sequence"/>
</dbReference>
<organism evidence="1 2">
    <name type="scientific">Seiridium unicorne</name>
    <dbReference type="NCBI Taxonomy" id="138068"/>
    <lineage>
        <taxon>Eukaryota</taxon>
        <taxon>Fungi</taxon>
        <taxon>Dikarya</taxon>
        <taxon>Ascomycota</taxon>
        <taxon>Pezizomycotina</taxon>
        <taxon>Sordariomycetes</taxon>
        <taxon>Xylariomycetidae</taxon>
        <taxon>Amphisphaeriales</taxon>
        <taxon>Sporocadaceae</taxon>
        <taxon>Seiridium</taxon>
    </lineage>
</organism>